<evidence type="ECO:0000313" key="6">
    <source>
        <dbReference type="EMBL" id="SVE74537.1"/>
    </source>
</evidence>
<evidence type="ECO:0000256" key="5">
    <source>
        <dbReference type="SAM" id="Phobius"/>
    </source>
</evidence>
<reference evidence="6" key="1">
    <citation type="submission" date="2018-08" db="EMBL/GenBank/DDBJ databases">
        <authorList>
            <person name="Cornetti L."/>
        </authorList>
    </citation>
    <scope>NUCLEOTIDE SEQUENCE</scope>
    <source>
        <strain evidence="6">ZW-BAR-1</strain>
    </source>
</reference>
<dbReference type="Gene3D" id="3.40.50.150">
    <property type="entry name" value="Vaccinia Virus protein VP39"/>
    <property type="match status" value="1"/>
</dbReference>
<keyword evidence="4" id="KW-0949">S-adenosyl-L-methionine</keyword>
<evidence type="ECO:0000256" key="4">
    <source>
        <dbReference type="ARBA" id="ARBA00022691"/>
    </source>
</evidence>
<dbReference type="InterPro" id="IPR026170">
    <property type="entry name" value="FAM173A/B"/>
</dbReference>
<evidence type="ECO:0000256" key="2">
    <source>
        <dbReference type="ARBA" id="ARBA00022603"/>
    </source>
</evidence>
<evidence type="ECO:0000256" key="3">
    <source>
        <dbReference type="ARBA" id="ARBA00022679"/>
    </source>
</evidence>
<name>A0A4Y7LYN5_9CRUS</name>
<evidence type="ECO:0000256" key="1">
    <source>
        <dbReference type="ARBA" id="ARBA00010633"/>
    </source>
</evidence>
<dbReference type="GO" id="GO:0032259">
    <property type="term" value="P:methylation"/>
    <property type="evidence" value="ECO:0007669"/>
    <property type="project" value="UniProtKB-KW"/>
</dbReference>
<protein>
    <submittedName>
        <fullName evidence="6">EOG090X0HEX</fullName>
    </submittedName>
</protein>
<dbReference type="CDD" id="cd02440">
    <property type="entry name" value="AdoMet_MTases"/>
    <property type="match status" value="1"/>
</dbReference>
<dbReference type="PANTHER" id="PTHR13610:SF9">
    <property type="entry name" value="FI06469P"/>
    <property type="match status" value="1"/>
</dbReference>
<dbReference type="InterPro" id="IPR029063">
    <property type="entry name" value="SAM-dependent_MTases_sf"/>
</dbReference>
<feature type="transmembrane region" description="Helical" evidence="5">
    <location>
        <begin position="40"/>
        <end position="61"/>
    </location>
</feature>
<dbReference type="GO" id="GO:1905706">
    <property type="term" value="P:regulation of mitochondrial ATP synthesis coupled proton transport"/>
    <property type="evidence" value="ECO:0007669"/>
    <property type="project" value="TreeGrafter"/>
</dbReference>
<gene>
    <name evidence="6" type="primary">EOG090X0HEX</name>
</gene>
<dbReference type="EMBL" id="LR004918">
    <property type="protein sequence ID" value="SVE74537.1"/>
    <property type="molecule type" value="mRNA"/>
</dbReference>
<keyword evidence="2" id="KW-0489">Methyltransferase</keyword>
<dbReference type="SUPFAM" id="SSF53335">
    <property type="entry name" value="S-adenosyl-L-methionine-dependent methyltransferases"/>
    <property type="match status" value="1"/>
</dbReference>
<comment type="similarity">
    <text evidence="1">Belongs to the ANT/ATPSC lysine N-methyltransferase family.</text>
</comment>
<dbReference type="PANTHER" id="PTHR13610">
    <property type="entry name" value="METHYLTRANSFERASE DOMAIN-CONTAINING PROTEIN"/>
    <property type="match status" value="1"/>
</dbReference>
<organism evidence="6">
    <name type="scientific">Daphnia barbata</name>
    <dbReference type="NCBI Taxonomy" id="414587"/>
    <lineage>
        <taxon>Eukaryota</taxon>
        <taxon>Metazoa</taxon>
        <taxon>Ecdysozoa</taxon>
        <taxon>Arthropoda</taxon>
        <taxon>Crustacea</taxon>
        <taxon>Branchiopoda</taxon>
        <taxon>Diplostraca</taxon>
        <taxon>Cladocera</taxon>
        <taxon>Anomopoda</taxon>
        <taxon>Daphniidae</taxon>
        <taxon>Daphnia</taxon>
    </lineage>
</organism>
<dbReference type="AlphaFoldDB" id="A0A4Y7LYN5"/>
<accession>A0A4Y7LYN5</accession>
<keyword evidence="3" id="KW-0808">Transferase</keyword>
<proteinExistence type="evidence at transcript level"/>
<sequence>MENSNTQNSDCGCDSYLVSLVETSNGQQAVTNESGRSTGLLLASITGGAAIALSVVCFPFVSPALRRVVLPYVPASTQQVENVMKALSRSSGTDKKLIDLGSGDGRIVLAAGQRGFQSHGVELNTVLVLYSKLTAWRQRIKNATFSRQDLFKVDYTKYDNIVIFGVEEMMPELETLFKQSLKSSSQVIACRFPLPNWKPAHVIGKGIDTVWVYEV</sequence>
<keyword evidence="5" id="KW-1133">Transmembrane helix</keyword>
<dbReference type="GO" id="GO:0005739">
    <property type="term" value="C:mitochondrion"/>
    <property type="evidence" value="ECO:0007669"/>
    <property type="project" value="TreeGrafter"/>
</dbReference>
<dbReference type="GO" id="GO:0016279">
    <property type="term" value="F:protein-lysine N-methyltransferase activity"/>
    <property type="evidence" value="ECO:0007669"/>
    <property type="project" value="InterPro"/>
</dbReference>
<keyword evidence="5" id="KW-0812">Transmembrane</keyword>
<keyword evidence="5" id="KW-0472">Membrane</keyword>